<gene>
    <name evidence="1" type="ORF">FB465_0432</name>
</gene>
<evidence type="ECO:0000313" key="1">
    <source>
        <dbReference type="EMBL" id="TWE15532.1"/>
    </source>
</evidence>
<dbReference type="Proteomes" id="UP000318416">
    <property type="component" value="Unassembled WGS sequence"/>
</dbReference>
<accession>A0A561EIY4</accession>
<dbReference type="OrthoDB" id="9758243at2"/>
<dbReference type="AlphaFoldDB" id="A0A561EIY4"/>
<dbReference type="RefSeq" id="WP_145787059.1">
    <property type="nucleotide sequence ID" value="NZ_BAAABR010000028.1"/>
</dbReference>
<dbReference type="EMBL" id="VIVR01000001">
    <property type="protein sequence ID" value="TWE15532.1"/>
    <property type="molecule type" value="Genomic_DNA"/>
</dbReference>
<proteinExistence type="predicted"/>
<evidence type="ECO:0000313" key="2">
    <source>
        <dbReference type="Proteomes" id="UP000318416"/>
    </source>
</evidence>
<organism evidence="1 2">
    <name type="scientific">Kitasatospora atroaurantiaca</name>
    <dbReference type="NCBI Taxonomy" id="285545"/>
    <lineage>
        <taxon>Bacteria</taxon>
        <taxon>Bacillati</taxon>
        <taxon>Actinomycetota</taxon>
        <taxon>Actinomycetes</taxon>
        <taxon>Kitasatosporales</taxon>
        <taxon>Streptomycetaceae</taxon>
        <taxon>Kitasatospora</taxon>
    </lineage>
</organism>
<keyword evidence="2" id="KW-1185">Reference proteome</keyword>
<sequence length="289" mass="32084">MTDPTRLRTALEQAAEYAAGIGPRDDEVLLLTGSSVLPFDTGGGDLDLVLITPDQDRFAEFAARRHSERLTEQLANGYAMSYVDLDGNEADVEVWPTDRVLGAARALDLGIRDVEAVEADFTRVGGLDVKVGTDLFHALRCGVPVHGPDGLRELRAAVPWAAYQAFKRDCFLVNVRDATKGIPASLRADRPDEAYLKLCWAADSLVDGLIFHHGLSISRWKWRLRYLPLLDPWIGEWYRDVRFTARLDPAELTEHVEVLRDVWKRFAGTDPIDADPIDADPIDAHPSAA</sequence>
<evidence type="ECO:0008006" key="3">
    <source>
        <dbReference type="Google" id="ProtNLM"/>
    </source>
</evidence>
<name>A0A561EIY4_9ACTN</name>
<reference evidence="1 2" key="1">
    <citation type="submission" date="2019-06" db="EMBL/GenBank/DDBJ databases">
        <title>Sequencing the genomes of 1000 actinobacteria strains.</title>
        <authorList>
            <person name="Klenk H.-P."/>
        </authorList>
    </citation>
    <scope>NUCLEOTIDE SEQUENCE [LARGE SCALE GENOMIC DNA]</scope>
    <source>
        <strain evidence="1 2">DSM 41649</strain>
    </source>
</reference>
<comment type="caution">
    <text evidence="1">The sequence shown here is derived from an EMBL/GenBank/DDBJ whole genome shotgun (WGS) entry which is preliminary data.</text>
</comment>
<protein>
    <recommendedName>
        <fullName evidence="3">Nucleotidyltransferase-like protein</fullName>
    </recommendedName>
</protein>